<dbReference type="PANTHER" id="PTHR48049">
    <property type="entry name" value="GLYCOSYLTRANSFERASE"/>
    <property type="match status" value="1"/>
</dbReference>
<dbReference type="SUPFAM" id="SSF53756">
    <property type="entry name" value="UDP-Glycosyltransferase/glycogen phosphorylase"/>
    <property type="match status" value="1"/>
</dbReference>
<comment type="caution">
    <text evidence="2">The sequence shown here is derived from an EMBL/GenBank/DDBJ whole genome shotgun (WGS) entry which is preliminary data.</text>
</comment>
<dbReference type="PANTHER" id="PTHR48049:SF153">
    <property type="entry name" value="OS04G0525100 PROTEIN"/>
    <property type="match status" value="1"/>
</dbReference>
<organism evidence="2 3">
    <name type="scientific">Saccharothrix xinjiangensis</name>
    <dbReference type="NCBI Taxonomy" id="204798"/>
    <lineage>
        <taxon>Bacteria</taxon>
        <taxon>Bacillati</taxon>
        <taxon>Actinomycetota</taxon>
        <taxon>Actinomycetes</taxon>
        <taxon>Pseudonocardiales</taxon>
        <taxon>Pseudonocardiaceae</taxon>
        <taxon>Saccharothrix</taxon>
    </lineage>
</organism>
<dbReference type="RefSeq" id="WP_344038576.1">
    <property type="nucleotide sequence ID" value="NZ_BAAAKE010000012.1"/>
</dbReference>
<name>A0ABV9XY00_9PSEU</name>
<proteinExistence type="predicted"/>
<evidence type="ECO:0000313" key="3">
    <source>
        <dbReference type="Proteomes" id="UP001595833"/>
    </source>
</evidence>
<protein>
    <submittedName>
        <fullName evidence="2">Nucleotide disphospho-sugar-binding domain-containing protein</fullName>
    </submittedName>
</protein>
<evidence type="ECO:0000256" key="1">
    <source>
        <dbReference type="SAM" id="MobiDB-lite"/>
    </source>
</evidence>
<dbReference type="EMBL" id="JBHSJB010000008">
    <property type="protein sequence ID" value="MFC5054115.1"/>
    <property type="molecule type" value="Genomic_DNA"/>
</dbReference>
<dbReference type="InterPro" id="IPR050481">
    <property type="entry name" value="UDP-glycosyltransf_plant"/>
</dbReference>
<keyword evidence="3" id="KW-1185">Reference proteome</keyword>
<gene>
    <name evidence="2" type="ORF">ACFPFM_10130</name>
</gene>
<accession>A0ABV9XY00</accession>
<dbReference type="InterPro" id="IPR002213">
    <property type="entry name" value="UDP_glucos_trans"/>
</dbReference>
<dbReference type="CDD" id="cd03784">
    <property type="entry name" value="GT1_Gtf-like"/>
    <property type="match status" value="1"/>
</dbReference>
<feature type="region of interest" description="Disordered" evidence="1">
    <location>
        <begin position="1"/>
        <end position="25"/>
    </location>
</feature>
<feature type="compositionally biased region" description="Basic and acidic residues" evidence="1">
    <location>
        <begin position="11"/>
        <end position="25"/>
    </location>
</feature>
<dbReference type="Pfam" id="PF00201">
    <property type="entry name" value="UDPGT"/>
    <property type="match status" value="1"/>
</dbReference>
<evidence type="ECO:0000313" key="2">
    <source>
        <dbReference type="EMBL" id="MFC5054115.1"/>
    </source>
</evidence>
<dbReference type="Gene3D" id="3.40.50.2000">
    <property type="entry name" value="Glycogen Phosphorylase B"/>
    <property type="match status" value="2"/>
</dbReference>
<sequence length="432" mass="46813">MTAARLCSRSACHDRGTGHRHDRPFRPHVRDISMVRFVLVPLPAHGHAAPMLALAQGLRAAGVATAVAVNAEFAAPFTAAGIDVAPIEATVRRHIPDRTTARQVTREVGEIRRLRQSMKRSVDQVARLLAGGPGTILVADIGARWAIEAADRTGTPFAVLFASHAFNEELFVSEVGKRMGRRAAGVARRLRLGPRLIPAIRSTPPRAEVGLVNSIEELQPEPQMFREGYRMVGPLRKTDDHHEPVELPWGQGERLLYVSTGTFFTRGEEFFRKVVHAFADSSWNVVLSTAHTDPAALGALPGNVVAHRYVPQLSMLERSAVFITHGGINSVFESIAARVPMVLVPRSEEQATNARGIADEGAGVAIDVTADAEQIRQAVEQVHTDPAVAANVAALAERIEHRKLGPAAAVKALLEVAARLDFIPRPQGRLEV</sequence>
<dbReference type="Proteomes" id="UP001595833">
    <property type="component" value="Unassembled WGS sequence"/>
</dbReference>
<reference evidence="3" key="1">
    <citation type="journal article" date="2019" name="Int. J. Syst. Evol. Microbiol.">
        <title>The Global Catalogue of Microorganisms (GCM) 10K type strain sequencing project: providing services to taxonomists for standard genome sequencing and annotation.</title>
        <authorList>
            <consortium name="The Broad Institute Genomics Platform"/>
            <consortium name="The Broad Institute Genome Sequencing Center for Infectious Disease"/>
            <person name="Wu L."/>
            <person name="Ma J."/>
        </authorList>
    </citation>
    <scope>NUCLEOTIDE SEQUENCE [LARGE SCALE GENOMIC DNA]</scope>
    <source>
        <strain evidence="3">KCTC 12848</strain>
    </source>
</reference>